<evidence type="ECO:0000313" key="4">
    <source>
        <dbReference type="Proteomes" id="UP000008631"/>
    </source>
</evidence>
<dbReference type="InParanoid" id="E8R5H2"/>
<proteinExistence type="predicted"/>
<dbReference type="eggNOG" id="COG4961">
    <property type="taxonomic scope" value="Bacteria"/>
</dbReference>
<keyword evidence="1" id="KW-1133">Transmembrane helix</keyword>
<organism evidence="3 4">
    <name type="scientific">Isosphaera pallida (strain ATCC 43644 / DSM 9630 / IS1B)</name>
    <dbReference type="NCBI Taxonomy" id="575540"/>
    <lineage>
        <taxon>Bacteria</taxon>
        <taxon>Pseudomonadati</taxon>
        <taxon>Planctomycetota</taxon>
        <taxon>Planctomycetia</taxon>
        <taxon>Isosphaerales</taxon>
        <taxon>Isosphaeraceae</taxon>
        <taxon>Isosphaera</taxon>
    </lineage>
</organism>
<dbReference type="HOGENOM" id="CLU_1388593_0_0_0"/>
<dbReference type="AlphaFoldDB" id="E8R5H2"/>
<feature type="transmembrane region" description="Helical" evidence="1">
    <location>
        <begin position="31"/>
        <end position="52"/>
    </location>
</feature>
<protein>
    <submittedName>
        <fullName evidence="3">TadE family protein</fullName>
    </submittedName>
</protein>
<dbReference type="Pfam" id="PF07811">
    <property type="entry name" value="TadE"/>
    <property type="match status" value="1"/>
</dbReference>
<dbReference type="EMBL" id="CP002353">
    <property type="protein sequence ID" value="ADV60713.1"/>
    <property type="molecule type" value="Genomic_DNA"/>
</dbReference>
<dbReference type="RefSeq" id="WP_013563002.1">
    <property type="nucleotide sequence ID" value="NC_014962.1"/>
</dbReference>
<dbReference type="STRING" id="575540.Isop_0116"/>
<keyword evidence="1" id="KW-0812">Transmembrane</keyword>
<dbReference type="InterPro" id="IPR012495">
    <property type="entry name" value="TadE-like_dom"/>
</dbReference>
<evidence type="ECO:0000313" key="3">
    <source>
        <dbReference type="EMBL" id="ADV60713.1"/>
    </source>
</evidence>
<reference evidence="3 4" key="2">
    <citation type="journal article" date="2011" name="Stand. Genomic Sci.">
        <title>Complete genome sequence of Isosphaera pallida type strain (IS1B).</title>
        <authorList>
            <consortium name="US DOE Joint Genome Institute (JGI-PGF)"/>
            <person name="Goker M."/>
            <person name="Cleland D."/>
            <person name="Saunders E."/>
            <person name="Lapidus A."/>
            <person name="Nolan M."/>
            <person name="Lucas S."/>
            <person name="Hammon N."/>
            <person name="Deshpande S."/>
            <person name="Cheng J.F."/>
            <person name="Tapia R."/>
            <person name="Han C."/>
            <person name="Goodwin L."/>
            <person name="Pitluck S."/>
            <person name="Liolios K."/>
            <person name="Pagani I."/>
            <person name="Ivanova N."/>
            <person name="Mavromatis K."/>
            <person name="Pati A."/>
            <person name="Chen A."/>
            <person name="Palaniappan K."/>
            <person name="Land M."/>
            <person name="Hauser L."/>
            <person name="Chang Y.J."/>
            <person name="Jeffries C.D."/>
            <person name="Detter J.C."/>
            <person name="Beck B."/>
            <person name="Woyke T."/>
            <person name="Bristow J."/>
            <person name="Eisen J.A."/>
            <person name="Markowitz V."/>
            <person name="Hugenholtz P."/>
            <person name="Kyrpides N.C."/>
            <person name="Klenk H.P."/>
        </authorList>
    </citation>
    <scope>NUCLEOTIDE SEQUENCE [LARGE SCALE GENOMIC DNA]</scope>
    <source>
        <strain evidence="4">ATCC 43644 / DSM 9630 / IS1B</strain>
    </source>
</reference>
<evidence type="ECO:0000259" key="2">
    <source>
        <dbReference type="Pfam" id="PF07811"/>
    </source>
</evidence>
<sequence length="196" mass="21647">MLVIPSSREPIAGGISGARRRGRGRWRRRRGVAIVEFAVVLPLMLILVVGLFEVGQLVRVRMVLDSAVREGCRQASIGQRRAMTPDPVNPINSIRDVVEGYLARSGINTEGLEVQILGEGGSPIEPSTLNASINQPVADQFVVEVSLPFDRNGTQGNRLVDINYKIISYPRLTSRSQWYSMRDFPLLAEALDPPIE</sequence>
<dbReference type="Proteomes" id="UP000008631">
    <property type="component" value="Chromosome"/>
</dbReference>
<evidence type="ECO:0000256" key="1">
    <source>
        <dbReference type="SAM" id="Phobius"/>
    </source>
</evidence>
<keyword evidence="4" id="KW-1185">Reference proteome</keyword>
<keyword evidence="1" id="KW-0472">Membrane</keyword>
<reference key="1">
    <citation type="submission" date="2010-11" db="EMBL/GenBank/DDBJ databases">
        <title>The complete sequence of chromosome of Isophaera pallida ATCC 43644.</title>
        <authorList>
            <consortium name="US DOE Joint Genome Institute (JGI-PGF)"/>
            <person name="Lucas S."/>
            <person name="Copeland A."/>
            <person name="Lapidus A."/>
            <person name="Bruce D."/>
            <person name="Goodwin L."/>
            <person name="Pitluck S."/>
            <person name="Kyrpides N."/>
            <person name="Mavromatis K."/>
            <person name="Pagani I."/>
            <person name="Ivanova N."/>
            <person name="Saunders E."/>
            <person name="Brettin T."/>
            <person name="Detter J.C."/>
            <person name="Han C."/>
            <person name="Tapia R."/>
            <person name="Land M."/>
            <person name="Hauser L."/>
            <person name="Markowitz V."/>
            <person name="Cheng J.-F."/>
            <person name="Hugenholtz P."/>
            <person name="Woyke T."/>
            <person name="Wu D."/>
            <person name="Eisen J.A."/>
        </authorList>
    </citation>
    <scope>NUCLEOTIDE SEQUENCE</scope>
    <source>
        <strain>ATCC 43644</strain>
    </source>
</reference>
<dbReference type="KEGG" id="ipa:Isop_0116"/>
<name>E8R5H2_ISOPI</name>
<gene>
    <name evidence="3" type="ordered locus">Isop_0116</name>
</gene>
<accession>E8R5H2</accession>
<feature type="domain" description="TadE-like" evidence="2">
    <location>
        <begin position="31"/>
        <end position="73"/>
    </location>
</feature>